<proteinExistence type="predicted"/>
<dbReference type="AlphaFoldDB" id="A0A3G8JJ62"/>
<sequence>MPEFDTPQPISVAVELGVGNVTITATERADTLVDIVPSDDTNDSDVQAAQRIRVDHTNGVLTVGGRGHASSTSHARPGRST</sequence>
<evidence type="ECO:0000313" key="3">
    <source>
        <dbReference type="Proteomes" id="UP000271469"/>
    </source>
</evidence>
<feature type="compositionally biased region" description="Polar residues" evidence="1">
    <location>
        <begin position="69"/>
        <end position="81"/>
    </location>
</feature>
<name>A0A3G8JJ62_9ACTN</name>
<dbReference type="EMBL" id="CP033972">
    <property type="protein sequence ID" value="AZG44519.1"/>
    <property type="molecule type" value="Genomic_DNA"/>
</dbReference>
<gene>
    <name evidence="2" type="ORF">D7316_01105</name>
</gene>
<organism evidence="2 3">
    <name type="scientific">Gordonia insulae</name>
    <dbReference type="NCBI Taxonomy" id="2420509"/>
    <lineage>
        <taxon>Bacteria</taxon>
        <taxon>Bacillati</taxon>
        <taxon>Actinomycetota</taxon>
        <taxon>Actinomycetes</taxon>
        <taxon>Mycobacteriales</taxon>
        <taxon>Gordoniaceae</taxon>
        <taxon>Gordonia</taxon>
    </lineage>
</organism>
<dbReference type="KEGG" id="gom:D7316_01105"/>
<accession>A0A3G8JJ62</accession>
<feature type="region of interest" description="Disordered" evidence="1">
    <location>
        <begin position="60"/>
        <end position="81"/>
    </location>
</feature>
<evidence type="ECO:0000313" key="2">
    <source>
        <dbReference type="EMBL" id="AZG44519.1"/>
    </source>
</evidence>
<reference evidence="2 3" key="1">
    <citation type="submission" date="2018-11" db="EMBL/GenBank/DDBJ databases">
        <title>Gordonia insulae sp. nov., isolated from an island soil.</title>
        <authorList>
            <person name="Kim Y.S."/>
            <person name="Kim S.B."/>
        </authorList>
    </citation>
    <scope>NUCLEOTIDE SEQUENCE [LARGE SCALE GENOMIC DNA]</scope>
    <source>
        <strain evidence="2 3">MMS17-SY073</strain>
    </source>
</reference>
<dbReference type="Proteomes" id="UP000271469">
    <property type="component" value="Chromosome"/>
</dbReference>
<evidence type="ECO:0000256" key="1">
    <source>
        <dbReference type="SAM" id="MobiDB-lite"/>
    </source>
</evidence>
<keyword evidence="3" id="KW-1185">Reference proteome</keyword>
<protein>
    <submittedName>
        <fullName evidence="2">Uncharacterized protein</fullName>
    </submittedName>
</protein>